<keyword evidence="1" id="KW-1133">Transmembrane helix</keyword>
<sequence length="251" mass="27952">MKASRKQNGSVIIPILIVVILVGITVGVLYQTKSKDTGTRLANTLENKTNPYLGVPCTSSPKVQFTNDFTEVDKIKSVEPTIITPGNPRHRAWLNIASGKVPVYAPVDSELVNGVYKNARGALDYDLHFQVSCEIWYLINHVTEPVDKIKNAFPKTPQTDTRTNPPLKESINFKAGELLGYTTGTPLAHNFDFGVFDLNNFNKGLPTDEGLKYGKEANFICPFDMLPETIKKSYYAKIISSEKPFTNCKDY</sequence>
<evidence type="ECO:0000313" key="3">
    <source>
        <dbReference type="Proteomes" id="UP000178319"/>
    </source>
</evidence>
<organism evidence="2 3">
    <name type="scientific">Candidatus Blackburnbacteria bacterium RIFCSPHIGHO2_02_FULL_44_20</name>
    <dbReference type="NCBI Taxonomy" id="1797516"/>
    <lineage>
        <taxon>Bacteria</taxon>
        <taxon>Candidatus Blackburniibacteriota</taxon>
    </lineage>
</organism>
<keyword evidence="1" id="KW-0472">Membrane</keyword>
<feature type="transmembrane region" description="Helical" evidence="1">
    <location>
        <begin position="12"/>
        <end position="30"/>
    </location>
</feature>
<dbReference type="AlphaFoldDB" id="A0A1G1V538"/>
<keyword evidence="1" id="KW-0812">Transmembrane</keyword>
<proteinExistence type="predicted"/>
<accession>A0A1G1V538</accession>
<dbReference type="Proteomes" id="UP000178319">
    <property type="component" value="Unassembled WGS sequence"/>
</dbReference>
<evidence type="ECO:0000256" key="1">
    <source>
        <dbReference type="SAM" id="Phobius"/>
    </source>
</evidence>
<reference evidence="2 3" key="1">
    <citation type="journal article" date="2016" name="Nat. Commun.">
        <title>Thousands of microbial genomes shed light on interconnected biogeochemical processes in an aquifer system.</title>
        <authorList>
            <person name="Anantharaman K."/>
            <person name="Brown C.T."/>
            <person name="Hug L.A."/>
            <person name="Sharon I."/>
            <person name="Castelle C.J."/>
            <person name="Probst A.J."/>
            <person name="Thomas B.C."/>
            <person name="Singh A."/>
            <person name="Wilkins M.J."/>
            <person name="Karaoz U."/>
            <person name="Brodie E.L."/>
            <person name="Williams K.H."/>
            <person name="Hubbard S.S."/>
            <person name="Banfield J.F."/>
        </authorList>
    </citation>
    <scope>NUCLEOTIDE SEQUENCE [LARGE SCALE GENOMIC DNA]</scope>
</reference>
<evidence type="ECO:0000313" key="2">
    <source>
        <dbReference type="EMBL" id="OGY10487.1"/>
    </source>
</evidence>
<gene>
    <name evidence="2" type="ORF">A3D26_00100</name>
</gene>
<name>A0A1G1V538_9BACT</name>
<protein>
    <submittedName>
        <fullName evidence="2">Uncharacterized protein</fullName>
    </submittedName>
</protein>
<dbReference type="EMBL" id="MHBZ01000033">
    <property type="protein sequence ID" value="OGY10487.1"/>
    <property type="molecule type" value="Genomic_DNA"/>
</dbReference>
<comment type="caution">
    <text evidence="2">The sequence shown here is derived from an EMBL/GenBank/DDBJ whole genome shotgun (WGS) entry which is preliminary data.</text>
</comment>